<dbReference type="PANTHER" id="PTHR10434">
    <property type="entry name" value="1-ACYL-SN-GLYCEROL-3-PHOSPHATE ACYLTRANSFERASE"/>
    <property type="match status" value="1"/>
</dbReference>
<name>A0A074W0V1_9NEIS</name>
<dbReference type="GO" id="GO:0006654">
    <property type="term" value="P:phosphatidic acid biosynthetic process"/>
    <property type="evidence" value="ECO:0007669"/>
    <property type="project" value="TreeGrafter"/>
</dbReference>
<evidence type="ECO:0000259" key="5">
    <source>
        <dbReference type="SMART" id="SM00563"/>
    </source>
</evidence>
<dbReference type="PANTHER" id="PTHR10434:SF66">
    <property type="entry name" value="PHOSPHOLIPID_GLYCEROL ACYLTRANSFERASE DOMAIN-CONTAINING PROTEIN"/>
    <property type="match status" value="1"/>
</dbReference>
<evidence type="ECO:0000256" key="1">
    <source>
        <dbReference type="ARBA" id="ARBA00005189"/>
    </source>
</evidence>
<reference evidence="6 7" key="1">
    <citation type="journal article" date="2014" name="PLoS Genet.">
        <title>Hidden diversity in honey bee gut symbionts detected by single-cell genomics.</title>
        <authorList>
            <person name="Engel P."/>
            <person name="Stepanauskas R."/>
            <person name="Moran N."/>
        </authorList>
    </citation>
    <scope>NUCLEOTIDE SEQUENCE [LARGE SCALE GENOMIC DNA]</scope>
    <source>
        <strain evidence="6 7">SCGC AB-598-J21</strain>
    </source>
</reference>
<feature type="domain" description="Phospholipid/glycerol acyltransferase" evidence="5">
    <location>
        <begin position="90"/>
        <end position="198"/>
    </location>
</feature>
<feature type="transmembrane region" description="Helical" evidence="4">
    <location>
        <begin position="12"/>
        <end position="36"/>
    </location>
</feature>
<evidence type="ECO:0000313" key="7">
    <source>
        <dbReference type="Proteomes" id="UP000027644"/>
    </source>
</evidence>
<keyword evidence="2 6" id="KW-0808">Transferase</keyword>
<dbReference type="Proteomes" id="UP000027644">
    <property type="component" value="Unassembled WGS sequence"/>
</dbReference>
<organism evidence="6 7">
    <name type="scientific">Snodgrassella alvi SCGC AB-598-J21</name>
    <dbReference type="NCBI Taxonomy" id="1385367"/>
    <lineage>
        <taxon>Bacteria</taxon>
        <taxon>Pseudomonadati</taxon>
        <taxon>Pseudomonadota</taxon>
        <taxon>Betaproteobacteria</taxon>
        <taxon>Neisseriales</taxon>
        <taxon>Neisseriaceae</taxon>
        <taxon>Snodgrassella</taxon>
    </lineage>
</organism>
<keyword evidence="4" id="KW-0812">Transmembrane</keyword>
<keyword evidence="4" id="KW-1133">Transmembrane helix</keyword>
<dbReference type="AlphaFoldDB" id="A0A074W0V1"/>
<sequence>MANWLTDWCNWLWRWCATAMGFVIFGVFGLLFKIILWPYTLPAARKNAGSQIKARRLVASVWALFIRYLSITGVIAVRYHGFERLGRPGQLILVNHPSLLDVVFMLAKVPVLNCIVKKDLLHNPVMKNSILACGFLPNDESLQVIEDADAILRSGQSMLIFPEGTRTGWDNKICFNRGAVSIGLRSASVITPVVIVMNPLALKKKQPWYQIPKQKIHYDFYVGDDIDPQQWLQHKPLPIAARQLNQQLQEYFQQECSRRK</sequence>
<dbReference type="SUPFAM" id="SSF69593">
    <property type="entry name" value="Glycerol-3-phosphate (1)-acyltransferase"/>
    <property type="match status" value="1"/>
</dbReference>
<dbReference type="Pfam" id="PF01553">
    <property type="entry name" value="Acyltransferase"/>
    <property type="match status" value="1"/>
</dbReference>
<gene>
    <name evidence="6" type="ORF">SASC598J21_010960</name>
</gene>
<dbReference type="EMBL" id="AVQL01000436">
    <property type="protein sequence ID" value="KEQ01099.1"/>
    <property type="molecule type" value="Genomic_DNA"/>
</dbReference>
<evidence type="ECO:0000313" key="6">
    <source>
        <dbReference type="EMBL" id="KEQ01099.1"/>
    </source>
</evidence>
<evidence type="ECO:0000256" key="3">
    <source>
        <dbReference type="ARBA" id="ARBA00023315"/>
    </source>
</evidence>
<dbReference type="GO" id="GO:0003841">
    <property type="term" value="F:1-acylglycerol-3-phosphate O-acyltransferase activity"/>
    <property type="evidence" value="ECO:0007669"/>
    <property type="project" value="TreeGrafter"/>
</dbReference>
<dbReference type="CDD" id="cd07989">
    <property type="entry name" value="LPLAT_AGPAT-like"/>
    <property type="match status" value="1"/>
</dbReference>
<feature type="transmembrane region" description="Helical" evidence="4">
    <location>
        <begin position="57"/>
        <end position="79"/>
    </location>
</feature>
<evidence type="ECO:0000256" key="4">
    <source>
        <dbReference type="SAM" id="Phobius"/>
    </source>
</evidence>
<comment type="pathway">
    <text evidence="1">Lipid metabolism.</text>
</comment>
<keyword evidence="4" id="KW-0472">Membrane</keyword>
<protein>
    <submittedName>
        <fullName evidence="6">1-acyl-sn-glycerol-3-phosphate acyltransferase</fullName>
    </submittedName>
</protein>
<evidence type="ECO:0000256" key="2">
    <source>
        <dbReference type="ARBA" id="ARBA00022679"/>
    </source>
</evidence>
<dbReference type="InterPro" id="IPR002123">
    <property type="entry name" value="Plipid/glycerol_acylTrfase"/>
</dbReference>
<dbReference type="SMART" id="SM00563">
    <property type="entry name" value="PlsC"/>
    <property type="match status" value="1"/>
</dbReference>
<keyword evidence="3 6" id="KW-0012">Acyltransferase</keyword>
<proteinExistence type="predicted"/>
<accession>A0A074W0V1</accession>
<comment type="caution">
    <text evidence="6">The sequence shown here is derived from an EMBL/GenBank/DDBJ whole genome shotgun (WGS) entry which is preliminary data.</text>
</comment>